<dbReference type="CDD" id="cd03470">
    <property type="entry name" value="Rieske_cytochrome_bc1"/>
    <property type="match status" value="1"/>
</dbReference>
<dbReference type="InterPro" id="IPR005805">
    <property type="entry name" value="Rieske_Fe-S_prot_C"/>
</dbReference>
<dbReference type="KEGG" id="mflg:ABS361_01945"/>
<dbReference type="InterPro" id="IPR036922">
    <property type="entry name" value="Rieske_2Fe-2S_sf"/>
</dbReference>
<reference evidence="23" key="1">
    <citation type="submission" date="2024-06" db="EMBL/GenBank/DDBJ databases">
        <title>Methylostella associata gen. nov., sp. nov., a novel Ancalomicrobiaceae-affiliated facultatively methylotrophic bacteria that feed on methanotrophs of the genus Methylococcus.</title>
        <authorList>
            <person name="Saltykova V."/>
            <person name="Danilova O.V."/>
            <person name="Oshkin I.Y."/>
            <person name="Belova S.E."/>
            <person name="Pimenov N.V."/>
            <person name="Dedysh S.N."/>
        </authorList>
    </citation>
    <scope>NUCLEOTIDE SEQUENCE</scope>
    <source>
        <strain evidence="23">S20</strain>
    </source>
</reference>
<comment type="cofactor">
    <cofactor evidence="20">
        <name>[2Fe-2S] cluster</name>
        <dbReference type="ChEBI" id="CHEBI:190135"/>
    </cofactor>
    <text evidence="20">Binds 1 [2Fe-2S] cluster per subunit.</text>
</comment>
<evidence type="ECO:0000256" key="15">
    <source>
        <dbReference type="ARBA" id="ARBA00023004"/>
    </source>
</evidence>
<accession>A0AAU7XFK4</accession>
<evidence type="ECO:0000256" key="7">
    <source>
        <dbReference type="ARBA" id="ARBA00022448"/>
    </source>
</evidence>
<dbReference type="RefSeq" id="WP_407051873.1">
    <property type="nucleotide sequence ID" value="NZ_CP158568.1"/>
</dbReference>
<comment type="catalytic activity">
    <reaction evidence="19 20">
        <text>a quinol + 2 Fe(III)-[cytochrome c](out) = a quinone + 2 Fe(II)-[cytochrome c](out) + 2 H(+)(out)</text>
        <dbReference type="Rhea" id="RHEA:11484"/>
        <dbReference type="Rhea" id="RHEA-COMP:10350"/>
        <dbReference type="Rhea" id="RHEA-COMP:14399"/>
        <dbReference type="ChEBI" id="CHEBI:15378"/>
        <dbReference type="ChEBI" id="CHEBI:24646"/>
        <dbReference type="ChEBI" id="CHEBI:29033"/>
        <dbReference type="ChEBI" id="CHEBI:29034"/>
        <dbReference type="ChEBI" id="CHEBI:132124"/>
        <dbReference type="EC" id="7.1.1.8"/>
    </reaction>
</comment>
<dbReference type="PROSITE" id="PS51318">
    <property type="entry name" value="TAT"/>
    <property type="match status" value="1"/>
</dbReference>
<keyword evidence="10" id="KW-0001">2Fe-2S</keyword>
<evidence type="ECO:0000256" key="10">
    <source>
        <dbReference type="ARBA" id="ARBA00022714"/>
    </source>
</evidence>
<organism evidence="23">
    <name type="scientific">Methyloraptor flagellatus</name>
    <dbReference type="NCBI Taxonomy" id="3162530"/>
    <lineage>
        <taxon>Bacteria</taxon>
        <taxon>Pseudomonadati</taxon>
        <taxon>Pseudomonadota</taxon>
        <taxon>Alphaproteobacteria</taxon>
        <taxon>Hyphomicrobiales</taxon>
        <taxon>Ancalomicrobiaceae</taxon>
        <taxon>Methyloraptor</taxon>
    </lineage>
</organism>
<comment type="similarity">
    <text evidence="3">Belongs to the Rieske iron-sulfur protein family.</text>
</comment>
<dbReference type="EMBL" id="CP158568">
    <property type="protein sequence ID" value="XBY46780.1"/>
    <property type="molecule type" value="Genomic_DNA"/>
</dbReference>
<dbReference type="InterPro" id="IPR006317">
    <property type="entry name" value="Ubiquinol_cyt_c_Rdtase_Fe-S-su"/>
</dbReference>
<dbReference type="Pfam" id="PF00355">
    <property type="entry name" value="Rieske"/>
    <property type="match status" value="1"/>
</dbReference>
<evidence type="ECO:0000256" key="20">
    <source>
        <dbReference type="RuleBase" id="RU004494"/>
    </source>
</evidence>
<keyword evidence="8" id="KW-1003">Cell membrane</keyword>
<dbReference type="SUPFAM" id="SSF50022">
    <property type="entry name" value="ISP domain"/>
    <property type="match status" value="1"/>
</dbReference>
<evidence type="ECO:0000256" key="17">
    <source>
        <dbReference type="ARBA" id="ARBA00023136"/>
    </source>
</evidence>
<evidence type="ECO:0000256" key="16">
    <source>
        <dbReference type="ARBA" id="ARBA00023014"/>
    </source>
</evidence>
<dbReference type="GO" id="GO:0046872">
    <property type="term" value="F:metal ion binding"/>
    <property type="evidence" value="ECO:0007669"/>
    <property type="project" value="UniProtKB-KW"/>
</dbReference>
<comment type="subunit">
    <text evidence="4 21">The main subunits of complex b-c1 are: cytochrome b, cytochrome c1 and the Rieske protein.</text>
</comment>
<evidence type="ECO:0000256" key="8">
    <source>
        <dbReference type="ARBA" id="ARBA00022475"/>
    </source>
</evidence>
<comment type="miscellaneous">
    <text evidence="20">The Rieske protein is a high potential 2Fe-2S protein.</text>
</comment>
<keyword evidence="16" id="KW-0411">Iron-sulfur</keyword>
<feature type="transmembrane region" description="Helical" evidence="20">
    <location>
        <begin position="14"/>
        <end position="35"/>
    </location>
</feature>
<evidence type="ECO:0000256" key="4">
    <source>
        <dbReference type="ARBA" id="ARBA00011649"/>
    </source>
</evidence>
<dbReference type="GO" id="GO:0008121">
    <property type="term" value="F:quinol-cytochrome-c reductase activity"/>
    <property type="evidence" value="ECO:0007669"/>
    <property type="project" value="UniProtKB-EC"/>
</dbReference>
<dbReference type="GO" id="GO:0005886">
    <property type="term" value="C:plasma membrane"/>
    <property type="evidence" value="ECO:0007669"/>
    <property type="project" value="UniProtKB-SubCell"/>
</dbReference>
<evidence type="ECO:0000256" key="11">
    <source>
        <dbReference type="ARBA" id="ARBA00022723"/>
    </source>
</evidence>
<evidence type="ECO:0000259" key="22">
    <source>
        <dbReference type="PROSITE" id="PS51296"/>
    </source>
</evidence>
<keyword evidence="18" id="KW-1015">Disulfide bond</keyword>
<dbReference type="NCBIfam" id="TIGR01409">
    <property type="entry name" value="TAT_signal_seq"/>
    <property type="match status" value="1"/>
</dbReference>
<keyword evidence="17 20" id="KW-0472">Membrane</keyword>
<dbReference type="InterPro" id="IPR006311">
    <property type="entry name" value="TAT_signal"/>
</dbReference>
<evidence type="ECO:0000256" key="12">
    <source>
        <dbReference type="ARBA" id="ARBA00022967"/>
    </source>
</evidence>
<proteinExistence type="inferred from homology"/>
<dbReference type="AlphaFoldDB" id="A0AAU7XFK4"/>
<keyword evidence="12" id="KW-1278">Translocase</keyword>
<dbReference type="Gene3D" id="2.102.10.10">
    <property type="entry name" value="Rieske [2Fe-2S] iron-sulphur domain"/>
    <property type="match status" value="1"/>
</dbReference>
<evidence type="ECO:0000256" key="14">
    <source>
        <dbReference type="ARBA" id="ARBA00022989"/>
    </source>
</evidence>
<evidence type="ECO:0000256" key="18">
    <source>
        <dbReference type="ARBA" id="ARBA00023157"/>
    </source>
</evidence>
<evidence type="ECO:0000256" key="1">
    <source>
        <dbReference type="ARBA" id="ARBA00002444"/>
    </source>
</evidence>
<keyword evidence="7 20" id="KW-0813">Transport</keyword>
<dbReference type="NCBIfam" id="TIGR01416">
    <property type="entry name" value="Rieske_proteo"/>
    <property type="match status" value="1"/>
</dbReference>
<dbReference type="InterPro" id="IPR019546">
    <property type="entry name" value="TAT_signal_bac_arc"/>
</dbReference>
<evidence type="ECO:0000313" key="23">
    <source>
        <dbReference type="EMBL" id="XBY46780.1"/>
    </source>
</evidence>
<dbReference type="InterPro" id="IPR019470">
    <property type="entry name" value="Ubiq_cytC_Rdtase_Fe-S_su_TAT"/>
</dbReference>
<keyword evidence="11" id="KW-0479">Metal-binding</keyword>
<feature type="domain" description="Rieske" evidence="22">
    <location>
        <begin position="77"/>
        <end position="172"/>
    </location>
</feature>
<comment type="function">
    <text evidence="1">Component of the ubiquinol-cytochrome c reductase complex (complex III or cytochrome b-c1 complex), which is a respiratory chain that generates an electrochemical potential coupled to ATP synthesis.</text>
</comment>
<protein>
    <recommendedName>
        <fullName evidence="6 20">Ubiquinol-cytochrome c reductase iron-sulfur subunit</fullName>
        <ecNumber evidence="5 20">7.1.1.8</ecNumber>
    </recommendedName>
</protein>
<dbReference type="Pfam" id="PF10399">
    <property type="entry name" value="UCR_Fe-S_N"/>
    <property type="match status" value="1"/>
</dbReference>
<evidence type="ECO:0000256" key="21">
    <source>
        <dbReference type="RuleBase" id="RU004497"/>
    </source>
</evidence>
<evidence type="ECO:0000256" key="2">
    <source>
        <dbReference type="ARBA" id="ARBA00004162"/>
    </source>
</evidence>
<keyword evidence="14 20" id="KW-1133">Transmembrane helix</keyword>
<sequence>MATLDTAEPTRRDFLYLATGAVATVGVAALAWPFIDQMNPDASALALASTEVDVSSVQPGQIVTVKWRGKPVFIRNRTAKEMEEARNVDIKTLPDPQTDQERVKKGHDSLLIVVGTCTHLGCVPLGHAGEYDGWFCPCHGSVYDTSGRIRKGPAPLNLIVPPYEFISEKVVKIG</sequence>
<comment type="subcellular location">
    <subcellularLocation>
        <location evidence="2">Cell membrane</location>
        <topology evidence="2">Single-pass membrane protein</topology>
    </subcellularLocation>
</comment>
<dbReference type="PRINTS" id="PR00162">
    <property type="entry name" value="RIESKE"/>
</dbReference>
<dbReference type="PANTHER" id="PTHR10134">
    <property type="entry name" value="CYTOCHROME B-C1 COMPLEX SUBUNIT RIESKE, MITOCHONDRIAL"/>
    <property type="match status" value="1"/>
</dbReference>
<name>A0AAU7XFK4_9HYPH</name>
<evidence type="ECO:0000256" key="9">
    <source>
        <dbReference type="ARBA" id="ARBA00022692"/>
    </source>
</evidence>
<keyword evidence="15" id="KW-0408">Iron</keyword>
<gene>
    <name evidence="23" type="primary">petA</name>
    <name evidence="23" type="ORF">ABS361_01945</name>
</gene>
<dbReference type="Gene3D" id="1.20.5.510">
    <property type="entry name" value="Single helix bin"/>
    <property type="match status" value="1"/>
</dbReference>
<keyword evidence="13 20" id="KW-0249">Electron transport</keyword>
<evidence type="ECO:0000256" key="19">
    <source>
        <dbReference type="ARBA" id="ARBA00029351"/>
    </source>
</evidence>
<dbReference type="InterPro" id="IPR017941">
    <property type="entry name" value="Rieske_2Fe-2S"/>
</dbReference>
<dbReference type="GO" id="GO:0051537">
    <property type="term" value="F:2 iron, 2 sulfur cluster binding"/>
    <property type="evidence" value="ECO:0007669"/>
    <property type="project" value="UniProtKB-KW"/>
</dbReference>
<evidence type="ECO:0000256" key="13">
    <source>
        <dbReference type="ARBA" id="ARBA00022982"/>
    </source>
</evidence>
<dbReference type="EC" id="7.1.1.8" evidence="5 20"/>
<evidence type="ECO:0000256" key="5">
    <source>
        <dbReference type="ARBA" id="ARBA00012951"/>
    </source>
</evidence>
<dbReference type="PROSITE" id="PS51296">
    <property type="entry name" value="RIESKE"/>
    <property type="match status" value="1"/>
</dbReference>
<dbReference type="FunFam" id="2.102.10.10:FF:000001">
    <property type="entry name" value="Cytochrome b-c1 complex subunit Rieske, mitochondrial"/>
    <property type="match status" value="1"/>
</dbReference>
<evidence type="ECO:0000256" key="6">
    <source>
        <dbReference type="ARBA" id="ARBA00019816"/>
    </source>
</evidence>
<keyword evidence="9 20" id="KW-0812">Transmembrane</keyword>
<dbReference type="InterPro" id="IPR014349">
    <property type="entry name" value="Rieske_Fe-S_prot"/>
</dbReference>
<evidence type="ECO:0000256" key="3">
    <source>
        <dbReference type="ARBA" id="ARBA00010651"/>
    </source>
</evidence>